<proteinExistence type="predicted"/>
<gene>
    <name evidence="1" type="ORF">COT12_00325</name>
</gene>
<comment type="caution">
    <text evidence="1">The sequence shown here is derived from an EMBL/GenBank/DDBJ whole genome shotgun (WGS) entry which is preliminary data.</text>
</comment>
<accession>A0A2M6YD09</accession>
<dbReference type="EMBL" id="PEXI01000014">
    <property type="protein sequence ID" value="PIU24573.1"/>
    <property type="molecule type" value="Genomic_DNA"/>
</dbReference>
<protein>
    <submittedName>
        <fullName evidence="1">Uncharacterized protein</fullName>
    </submittedName>
</protein>
<sequence length="89" mass="10459">MCGSPDENVILNDGKKIDQLIDHYIFESVEKMLSNISLSTFENWYNEIYYTDGSREAGPGLNDWMSVQKQFIIERHAQLKEKYKNNRLP</sequence>
<dbReference type="AlphaFoldDB" id="A0A2M6YD09"/>
<name>A0A2M6YD09_9BACT</name>
<evidence type="ECO:0000313" key="2">
    <source>
        <dbReference type="Proteomes" id="UP000229896"/>
    </source>
</evidence>
<evidence type="ECO:0000313" key="1">
    <source>
        <dbReference type="EMBL" id="PIU24573.1"/>
    </source>
</evidence>
<organism evidence="1 2">
    <name type="scientific">Candidatus Berkelbacteria bacterium CG08_land_8_20_14_0_20_39_8</name>
    <dbReference type="NCBI Taxonomy" id="1974511"/>
    <lineage>
        <taxon>Bacteria</taxon>
        <taxon>Candidatus Berkelbacteria</taxon>
    </lineage>
</organism>
<reference evidence="2" key="1">
    <citation type="submission" date="2017-09" db="EMBL/GenBank/DDBJ databases">
        <title>Depth-based differentiation of microbial function through sediment-hosted aquifers and enrichment of novel symbionts in the deep terrestrial subsurface.</title>
        <authorList>
            <person name="Probst A.J."/>
            <person name="Ladd B."/>
            <person name="Jarett J.K."/>
            <person name="Geller-Mcgrath D.E."/>
            <person name="Sieber C.M.K."/>
            <person name="Emerson J.B."/>
            <person name="Anantharaman K."/>
            <person name="Thomas B.C."/>
            <person name="Malmstrom R."/>
            <person name="Stieglmeier M."/>
            <person name="Klingl A."/>
            <person name="Woyke T."/>
            <person name="Ryan C.M."/>
            <person name="Banfield J.F."/>
        </authorList>
    </citation>
    <scope>NUCLEOTIDE SEQUENCE [LARGE SCALE GENOMIC DNA]</scope>
</reference>
<dbReference type="Proteomes" id="UP000229896">
    <property type="component" value="Unassembled WGS sequence"/>
</dbReference>